<dbReference type="AlphaFoldDB" id="A0A328U671"/>
<evidence type="ECO:0000259" key="2">
    <source>
        <dbReference type="Pfam" id="PF20732"/>
    </source>
</evidence>
<sequence length="379" mass="42612">MVRNGIDNIESSAHLLRGKRLGLITSPTGLTQDFVSTIEILNERFHLAALFSPEHGVRGDQDAGDPVDTYVDSITGVMAYSLYRKDSKRLTPEMLDQVDMVVYDIQDVGTRYYTFIYTMLYALEDCAKAGKPFVVLDRVNPLDGVTVEGNVLKPGYQSFVGNYPLAVRYGLTAGEVATMANAEMGWNADLHVVRCEGWERGMLFPETGRTWVHPSLGIPRFETALLYPGTCLFEGTNLSEGRGTTFPFEMIGAPYIEPERLADAMNGYALPGVRFRPVYFKPTASKHQGERCGGVQLYVTDVRSVMPIETGVTLLDTIRRMFAEFAFLPPVKEGSRPFIDLLCGDRLIRDESLELPALLEQFREESRAFEERKRLYHLY</sequence>
<dbReference type="Pfam" id="PF20732">
    <property type="entry name" value="NamZ_C"/>
    <property type="match status" value="1"/>
</dbReference>
<keyword evidence="4" id="KW-1185">Reference proteome</keyword>
<dbReference type="RefSeq" id="WP_112883972.1">
    <property type="nucleotide sequence ID" value="NZ_QLUW01000003.1"/>
</dbReference>
<dbReference type="OrthoDB" id="9801061at2"/>
<dbReference type="PIRSF" id="PIRSF016719">
    <property type="entry name" value="UCP016719"/>
    <property type="match status" value="1"/>
</dbReference>
<gene>
    <name evidence="3" type="ORF">DL346_16075</name>
</gene>
<dbReference type="Gene3D" id="3.90.1150.140">
    <property type="match status" value="1"/>
</dbReference>
<organism evidence="3 4">
    <name type="scientific">Paenibacillus montanisoli</name>
    <dbReference type="NCBI Taxonomy" id="2081970"/>
    <lineage>
        <taxon>Bacteria</taxon>
        <taxon>Bacillati</taxon>
        <taxon>Bacillota</taxon>
        <taxon>Bacilli</taxon>
        <taxon>Bacillales</taxon>
        <taxon>Paenibacillaceae</taxon>
        <taxon>Paenibacillus</taxon>
    </lineage>
</organism>
<name>A0A328U671_9BACL</name>
<accession>A0A328U671</accession>
<protein>
    <submittedName>
        <fullName evidence="3">DUF1343 domain-containing protein</fullName>
    </submittedName>
</protein>
<dbReference type="PANTHER" id="PTHR42915">
    <property type="entry name" value="HYPOTHETICAL 460 KDA PROTEIN IN FEUA-SIGW INTERGENIC REGION [PRECURSOR]"/>
    <property type="match status" value="1"/>
</dbReference>
<dbReference type="InterPro" id="IPR008302">
    <property type="entry name" value="NamZ"/>
</dbReference>
<feature type="domain" description="Peptidoglycan beta-N-acetylmuramidase NamZ C-terminal" evidence="2">
    <location>
        <begin position="225"/>
        <end position="379"/>
    </location>
</feature>
<comment type="caution">
    <text evidence="3">The sequence shown here is derived from an EMBL/GenBank/DDBJ whole genome shotgun (WGS) entry which is preliminary data.</text>
</comment>
<evidence type="ECO:0000259" key="1">
    <source>
        <dbReference type="Pfam" id="PF07075"/>
    </source>
</evidence>
<reference evidence="3 4" key="1">
    <citation type="submission" date="2018-06" db="EMBL/GenBank/DDBJ databases">
        <title>Paenibacillus montanisoli sp. nov., isolated from mountain area soil.</title>
        <authorList>
            <person name="Wu M."/>
        </authorList>
    </citation>
    <scope>NUCLEOTIDE SEQUENCE [LARGE SCALE GENOMIC DNA]</scope>
    <source>
        <strain evidence="3 4">RA17</strain>
    </source>
</reference>
<dbReference type="GO" id="GO:0033922">
    <property type="term" value="F:peptidoglycan beta-N-acetylmuramidase activity"/>
    <property type="evidence" value="ECO:0007669"/>
    <property type="project" value="InterPro"/>
</dbReference>
<dbReference type="Gene3D" id="3.40.50.12170">
    <property type="entry name" value="Uncharacterised protein PF07075, DUF1343"/>
    <property type="match status" value="1"/>
</dbReference>
<dbReference type="Proteomes" id="UP000249260">
    <property type="component" value="Unassembled WGS sequence"/>
</dbReference>
<evidence type="ECO:0000313" key="3">
    <source>
        <dbReference type="EMBL" id="RAP75564.1"/>
    </source>
</evidence>
<evidence type="ECO:0000313" key="4">
    <source>
        <dbReference type="Proteomes" id="UP000249260"/>
    </source>
</evidence>
<dbReference type="InterPro" id="IPR048502">
    <property type="entry name" value="NamZ_N"/>
</dbReference>
<dbReference type="Pfam" id="PF07075">
    <property type="entry name" value="NamZ_N"/>
    <property type="match status" value="1"/>
</dbReference>
<dbReference type="PANTHER" id="PTHR42915:SF1">
    <property type="entry name" value="PEPTIDOGLYCAN BETA-N-ACETYLMURAMIDASE NAMZ"/>
    <property type="match status" value="1"/>
</dbReference>
<feature type="domain" description="Peptidoglycan beta-N-acetylmuramidase NamZ N-terminal" evidence="1">
    <location>
        <begin position="22"/>
        <end position="221"/>
    </location>
</feature>
<dbReference type="InterPro" id="IPR048503">
    <property type="entry name" value="NamZ_C"/>
</dbReference>
<proteinExistence type="predicted"/>
<dbReference type="EMBL" id="QLUW01000003">
    <property type="protein sequence ID" value="RAP75564.1"/>
    <property type="molecule type" value="Genomic_DNA"/>
</dbReference>